<proteinExistence type="predicted"/>
<evidence type="ECO:0000313" key="2">
    <source>
        <dbReference type="Proteomes" id="UP000761264"/>
    </source>
</evidence>
<dbReference type="InterPro" id="IPR029063">
    <property type="entry name" value="SAM-dependent_MTases_sf"/>
</dbReference>
<dbReference type="Proteomes" id="UP000761264">
    <property type="component" value="Unassembled WGS sequence"/>
</dbReference>
<keyword evidence="2" id="KW-1185">Reference proteome</keyword>
<dbReference type="SUPFAM" id="SSF53448">
    <property type="entry name" value="Nucleotide-diphospho-sugar transferases"/>
    <property type="match status" value="1"/>
</dbReference>
<organism evidence="1 2">
    <name type="scientific">Pelagibius litoralis</name>
    <dbReference type="NCBI Taxonomy" id="374515"/>
    <lineage>
        <taxon>Bacteria</taxon>
        <taxon>Pseudomonadati</taxon>
        <taxon>Pseudomonadota</taxon>
        <taxon>Alphaproteobacteria</taxon>
        <taxon>Rhodospirillales</taxon>
        <taxon>Rhodovibrionaceae</taxon>
        <taxon>Pelagibius</taxon>
    </lineage>
</organism>
<reference evidence="1" key="1">
    <citation type="submission" date="2020-03" db="EMBL/GenBank/DDBJ databases">
        <title>Genome of Pelagibius litoralis DSM 21314T.</title>
        <authorList>
            <person name="Wang G."/>
        </authorList>
    </citation>
    <scope>NUCLEOTIDE SEQUENCE</scope>
    <source>
        <strain evidence="1">DSM 21314</strain>
    </source>
</reference>
<gene>
    <name evidence="1" type="ORF">HBA54_23220</name>
</gene>
<accession>A0A967KHQ4</accession>
<dbReference type="AlphaFoldDB" id="A0A967KHQ4"/>
<dbReference type="EMBL" id="JAAQPH010000023">
    <property type="protein sequence ID" value="NIA71506.1"/>
    <property type="molecule type" value="Genomic_DNA"/>
</dbReference>
<sequence>MPAVQTSFKTKYYHKRIGHLLRLERDRPPGTREEPELMAIEPEPGITPSDKPPVRIFLGSEPAQHRAERIFVWSILQVRDPARRYEIYLMKDLKGFDRLKWKTGFTAYRYGIPDFAGKTGRAIYNDVDQIYLADPAELFDMDMKGCGQLCITEKETAVMLLDCEKMAKIWHREDAERSERHKFFRRRVQAIDGMWGRLSGVWNARDHEYEPGVSKLLHYTTLQMQPWRPFPKVLKYKENPNGKIWFEMERAADAAGFTLFTEERPSGRYRKMVEMYKTMHQEGSPEVGRPPEKTFSGKSLIEHVGPIATLIEETGTRELLDYGAGKATFYAPFPGEDVSSRFKSMKEWGDTRVTCYDPGYEPFSGLIESAYDGVICTDVLEHITEEDIPWVLDKLFRHARYFVYAVAACYPAKKFLPDGRNAHCTLQPPEWWREQLEAAARRNPGKKWQLCAQLKGRLGKSDRVFRG</sequence>
<dbReference type="Gene3D" id="3.90.550.10">
    <property type="entry name" value="Spore Coat Polysaccharide Biosynthesis Protein SpsA, Chain A"/>
    <property type="match status" value="1"/>
</dbReference>
<dbReference type="RefSeq" id="WP_167229209.1">
    <property type="nucleotide sequence ID" value="NZ_JAAQPH010000023.1"/>
</dbReference>
<dbReference type="SUPFAM" id="SSF53335">
    <property type="entry name" value="S-adenosyl-L-methionine-dependent methyltransferases"/>
    <property type="match status" value="1"/>
</dbReference>
<dbReference type="InterPro" id="IPR029044">
    <property type="entry name" value="Nucleotide-diphossugar_trans"/>
</dbReference>
<name>A0A967KHQ4_9PROT</name>
<evidence type="ECO:0000313" key="1">
    <source>
        <dbReference type="EMBL" id="NIA71506.1"/>
    </source>
</evidence>
<comment type="caution">
    <text evidence="1">The sequence shown here is derived from an EMBL/GenBank/DDBJ whole genome shotgun (WGS) entry which is preliminary data.</text>
</comment>
<protein>
    <recommendedName>
        <fullName evidence="3">Methyltransferase domain-containing protein</fullName>
    </recommendedName>
</protein>
<evidence type="ECO:0008006" key="3">
    <source>
        <dbReference type="Google" id="ProtNLM"/>
    </source>
</evidence>